<dbReference type="InterPro" id="IPR029063">
    <property type="entry name" value="SAM-dependent_MTases_sf"/>
</dbReference>
<sequence>MLFRTNENAFVQSKRKLLNDCNLWCIVSLPAGTFVAAGGGVKANILFFTKGKPTEKIWYYDLSDVKVTKRKPLMMNHFQEFLELLPNREDSERS</sequence>
<dbReference type="GO" id="GO:0003677">
    <property type="term" value="F:DNA binding"/>
    <property type="evidence" value="ECO:0007669"/>
    <property type="project" value="InterPro"/>
</dbReference>
<dbReference type="EMBL" id="CAIQ01000313">
    <property type="protein sequence ID" value="CCI38032.1"/>
    <property type="molecule type" value="Genomic_DNA"/>
</dbReference>
<evidence type="ECO:0000313" key="2">
    <source>
        <dbReference type="EMBL" id="CCI38032.1"/>
    </source>
</evidence>
<dbReference type="Proteomes" id="UP000004047">
    <property type="component" value="Unassembled WGS sequence"/>
</dbReference>
<dbReference type="InterPro" id="IPR003356">
    <property type="entry name" value="DNA_methylase_A-5"/>
</dbReference>
<proteinExistence type="predicted"/>
<dbReference type="Gene3D" id="3.40.50.150">
    <property type="entry name" value="Vaccinia Virus protein VP39"/>
    <property type="match status" value="1"/>
</dbReference>
<dbReference type="GO" id="GO:0008170">
    <property type="term" value="F:N-methyltransferase activity"/>
    <property type="evidence" value="ECO:0007669"/>
    <property type="project" value="InterPro"/>
</dbReference>
<gene>
    <name evidence="2" type="ORF">MICAK_3800011</name>
</gene>
<name>I4IUQ8_MICAE</name>
<organism evidence="2 3">
    <name type="scientific">Microcystis aeruginosa PCC 9701</name>
    <dbReference type="NCBI Taxonomy" id="721123"/>
    <lineage>
        <taxon>Bacteria</taxon>
        <taxon>Bacillati</taxon>
        <taxon>Cyanobacteriota</taxon>
        <taxon>Cyanophyceae</taxon>
        <taxon>Oscillatoriophycideae</taxon>
        <taxon>Chroococcales</taxon>
        <taxon>Microcystaceae</taxon>
        <taxon>Microcystis</taxon>
    </lineage>
</organism>
<dbReference type="RefSeq" id="WP_002803754.1">
    <property type="nucleotide sequence ID" value="NZ_HE974200.1"/>
</dbReference>
<evidence type="ECO:0000259" key="1">
    <source>
        <dbReference type="Pfam" id="PF02384"/>
    </source>
</evidence>
<comment type="caution">
    <text evidence="2">The sequence shown here is derived from an EMBL/GenBank/DDBJ whole genome shotgun (WGS) entry which is preliminary data.</text>
</comment>
<feature type="domain" description="DNA methylase adenine-specific" evidence="1">
    <location>
        <begin position="2"/>
        <end position="91"/>
    </location>
</feature>
<reference evidence="2 3" key="1">
    <citation type="submission" date="2012-04" db="EMBL/GenBank/DDBJ databases">
        <authorList>
            <person name="Genoscope - CEA"/>
        </authorList>
    </citation>
    <scope>NUCLEOTIDE SEQUENCE [LARGE SCALE GENOMIC DNA]</scope>
    <source>
        <strain evidence="2 3">9701</strain>
    </source>
</reference>
<protein>
    <recommendedName>
        <fullName evidence="1">DNA methylase adenine-specific domain-containing protein</fullName>
    </recommendedName>
</protein>
<evidence type="ECO:0000313" key="3">
    <source>
        <dbReference type="Proteomes" id="UP000004047"/>
    </source>
</evidence>
<dbReference type="AlphaFoldDB" id="I4IUQ8"/>
<accession>I4IUQ8</accession>
<dbReference type="HOGENOM" id="CLU_2382889_0_0_3"/>
<dbReference type="Pfam" id="PF02384">
    <property type="entry name" value="N6_Mtase"/>
    <property type="match status" value="1"/>
</dbReference>
<dbReference type="SUPFAM" id="SSF53335">
    <property type="entry name" value="S-adenosyl-L-methionine-dependent methyltransferases"/>
    <property type="match status" value="1"/>
</dbReference>